<dbReference type="Proteomes" id="UP001437256">
    <property type="component" value="Unassembled WGS sequence"/>
</dbReference>
<reference evidence="2 3" key="1">
    <citation type="submission" date="2024-05" db="EMBL/GenBank/DDBJ databases">
        <title>A draft genome resource for the thread blight pathogen Marasmius tenuissimus strain MS-2.</title>
        <authorList>
            <person name="Yulfo-Soto G.E."/>
            <person name="Baruah I.K."/>
            <person name="Amoako-Attah I."/>
            <person name="Bukari Y."/>
            <person name="Meinhardt L.W."/>
            <person name="Bailey B.A."/>
            <person name="Cohen S.P."/>
        </authorList>
    </citation>
    <scope>NUCLEOTIDE SEQUENCE [LARGE SCALE GENOMIC DNA]</scope>
    <source>
        <strain evidence="2 3">MS-2</strain>
    </source>
</reference>
<feature type="region of interest" description="Disordered" evidence="1">
    <location>
        <begin position="26"/>
        <end position="63"/>
    </location>
</feature>
<proteinExistence type="predicted"/>
<evidence type="ECO:0000313" key="2">
    <source>
        <dbReference type="EMBL" id="KAL0058796.1"/>
    </source>
</evidence>
<comment type="caution">
    <text evidence="2">The sequence shown here is derived from an EMBL/GenBank/DDBJ whole genome shotgun (WGS) entry which is preliminary data.</text>
</comment>
<gene>
    <name evidence="2" type="primary">PKA4</name>
    <name evidence="2" type="ORF">AAF712_014503</name>
</gene>
<accession>A0ABR2ZB51</accession>
<name>A0ABR2ZB51_9AGAR</name>
<dbReference type="EMBL" id="JBBXMP010000275">
    <property type="protein sequence ID" value="KAL0058796.1"/>
    <property type="molecule type" value="Genomic_DNA"/>
</dbReference>
<evidence type="ECO:0000313" key="3">
    <source>
        <dbReference type="Proteomes" id="UP001437256"/>
    </source>
</evidence>
<feature type="compositionally biased region" description="Low complexity" evidence="1">
    <location>
        <begin position="30"/>
        <end position="48"/>
    </location>
</feature>
<dbReference type="GO" id="GO:0004674">
    <property type="term" value="F:protein serine/threonine kinase activity"/>
    <property type="evidence" value="ECO:0007669"/>
    <property type="project" value="UniProtKB-EC"/>
</dbReference>
<sequence>MSPGHNAGEQDQGEDILIYSEREDVAMNRVSQSSPQQPSVSVDQPSPSATTSEGQRPQRLPEDETVHLHNAELRLTGFEVCGTPGHSTCDRVFARHHHPSTQSHFALKVLQKSEINDTFYFEFSTPSSLICFRNSRIA</sequence>
<dbReference type="EC" id="2.7.11.1" evidence="2"/>
<keyword evidence="2" id="KW-0808">Transferase</keyword>
<organism evidence="2 3">
    <name type="scientific">Marasmius tenuissimus</name>
    <dbReference type="NCBI Taxonomy" id="585030"/>
    <lineage>
        <taxon>Eukaryota</taxon>
        <taxon>Fungi</taxon>
        <taxon>Dikarya</taxon>
        <taxon>Basidiomycota</taxon>
        <taxon>Agaricomycotina</taxon>
        <taxon>Agaricomycetes</taxon>
        <taxon>Agaricomycetidae</taxon>
        <taxon>Agaricales</taxon>
        <taxon>Marasmiineae</taxon>
        <taxon>Marasmiaceae</taxon>
        <taxon>Marasmius</taxon>
    </lineage>
</organism>
<keyword evidence="3" id="KW-1185">Reference proteome</keyword>
<protein>
    <submittedName>
        <fullName evidence="2">Cytochrome c oxidase subunit 1</fullName>
        <ecNumber evidence="2">2.7.11.1</ecNumber>
    </submittedName>
</protein>
<evidence type="ECO:0000256" key="1">
    <source>
        <dbReference type="SAM" id="MobiDB-lite"/>
    </source>
</evidence>